<dbReference type="RefSeq" id="WP_206967718.1">
    <property type="nucleotide sequence ID" value="NZ_JAFLVX010000029.1"/>
</dbReference>
<dbReference type="EMBL" id="JAFLVX010000029">
    <property type="protein sequence ID" value="MBO0477592.1"/>
    <property type="molecule type" value="Genomic_DNA"/>
</dbReference>
<sequence>MMNKKIVGTTLVGLMALGFAGQAFAAQTNNGDGTSNVNGENKGEMKVRGSLGKENNTDPDAPIEEGSDKWINVTFPTATIFNSDDAETITSPSYTITNNSARDVQVDVAEYVLDGGDGVAALKELNLENNQGIIKLAENGATAISGNEKAGVIDRKGESKFHFNGLVDKDALGADAKGNVESHVVFEFKALKDFTAGK</sequence>
<evidence type="ECO:0000313" key="3">
    <source>
        <dbReference type="EMBL" id="MBO0477592.1"/>
    </source>
</evidence>
<evidence type="ECO:0000313" key="4">
    <source>
        <dbReference type="Proteomes" id="UP000664857"/>
    </source>
</evidence>
<evidence type="ECO:0000256" key="1">
    <source>
        <dbReference type="SAM" id="MobiDB-lite"/>
    </source>
</evidence>
<name>A0ABS3HV00_9ENTE</name>
<keyword evidence="2" id="KW-0732">Signal</keyword>
<evidence type="ECO:0000256" key="2">
    <source>
        <dbReference type="SAM" id="SignalP"/>
    </source>
</evidence>
<feature type="region of interest" description="Disordered" evidence="1">
    <location>
        <begin position="28"/>
        <end position="66"/>
    </location>
</feature>
<accession>A0ABS3HV00</accession>
<evidence type="ECO:0008006" key="5">
    <source>
        <dbReference type="Google" id="ProtNLM"/>
    </source>
</evidence>
<feature type="compositionally biased region" description="Polar residues" evidence="1">
    <location>
        <begin position="28"/>
        <end position="39"/>
    </location>
</feature>
<feature type="chain" id="PRO_5046659677" description="WxL domain-containing protein" evidence="2">
    <location>
        <begin position="26"/>
        <end position="198"/>
    </location>
</feature>
<protein>
    <recommendedName>
        <fullName evidence="5">WxL domain-containing protein</fullName>
    </recommendedName>
</protein>
<organism evidence="3 4">
    <name type="scientific">Candidatus Vagococcus giribetii</name>
    <dbReference type="NCBI Taxonomy" id="2230876"/>
    <lineage>
        <taxon>Bacteria</taxon>
        <taxon>Bacillati</taxon>
        <taxon>Bacillota</taxon>
        <taxon>Bacilli</taxon>
        <taxon>Lactobacillales</taxon>
        <taxon>Enterococcaceae</taxon>
        <taxon>Vagococcus</taxon>
    </lineage>
</organism>
<comment type="caution">
    <text evidence="3">The sequence shown here is derived from an EMBL/GenBank/DDBJ whole genome shotgun (WGS) entry which is preliminary data.</text>
</comment>
<reference evidence="3 4" key="1">
    <citation type="submission" date="2021-03" db="EMBL/GenBank/DDBJ databases">
        <title>Enterococcal diversity collection.</title>
        <authorList>
            <person name="Gilmore M.S."/>
            <person name="Schwartzman J."/>
            <person name="Van Tyne D."/>
            <person name="Martin M."/>
            <person name="Earl A.M."/>
            <person name="Manson A.L."/>
            <person name="Straub T."/>
            <person name="Salamzade R."/>
            <person name="Saavedra J."/>
            <person name="Lebreton F."/>
            <person name="Prichula J."/>
            <person name="Schaufler K."/>
            <person name="Gaca A."/>
            <person name="Sgardioli B."/>
            <person name="Wagenaar J."/>
            <person name="Strong T."/>
        </authorList>
    </citation>
    <scope>NUCLEOTIDE SEQUENCE [LARGE SCALE GENOMIC DNA]</scope>
    <source>
        <strain evidence="3 4">DIV0080</strain>
    </source>
</reference>
<gene>
    <name evidence="3" type="ORF">DOK76_10945</name>
</gene>
<proteinExistence type="predicted"/>
<feature type="signal peptide" evidence="2">
    <location>
        <begin position="1"/>
        <end position="25"/>
    </location>
</feature>
<dbReference type="Proteomes" id="UP000664857">
    <property type="component" value="Unassembled WGS sequence"/>
</dbReference>
<keyword evidence="4" id="KW-1185">Reference proteome</keyword>